<evidence type="ECO:0000313" key="2">
    <source>
        <dbReference type="Proteomes" id="UP000708298"/>
    </source>
</evidence>
<reference evidence="1" key="2">
    <citation type="submission" date="2021-01" db="EMBL/GenBank/DDBJ databases">
        <authorList>
            <person name="Mieszkin S."/>
            <person name="Pouder E."/>
            <person name="Alain K."/>
        </authorList>
    </citation>
    <scope>NUCLEOTIDE SEQUENCE</scope>
    <source>
        <strain evidence="1">HW T2.11</strain>
    </source>
</reference>
<proteinExistence type="predicted"/>
<sequence length="79" mass="9181">MSEKVAITIELEPELLKEFKRFSDAKHQSPEEAVRELMREFINKRRKTARQTAEAICSDSKGYTLGGISIRELRDEGRR</sequence>
<organism evidence="1 2">
    <name type="scientific">Acidisoma silvae</name>
    <dbReference type="NCBI Taxonomy" id="2802396"/>
    <lineage>
        <taxon>Bacteria</taxon>
        <taxon>Pseudomonadati</taxon>
        <taxon>Pseudomonadota</taxon>
        <taxon>Alphaproteobacteria</taxon>
        <taxon>Acetobacterales</taxon>
        <taxon>Acidocellaceae</taxon>
        <taxon>Acidisoma</taxon>
    </lineage>
</organism>
<dbReference type="InterPro" id="IPR013321">
    <property type="entry name" value="Arc_rbn_hlx_hlx"/>
</dbReference>
<name>A0A964E1P8_9PROT</name>
<dbReference type="AlphaFoldDB" id="A0A964E1P8"/>
<evidence type="ECO:0000313" key="1">
    <source>
        <dbReference type="EMBL" id="MCB8878477.1"/>
    </source>
</evidence>
<accession>A0A964E1P8</accession>
<dbReference type="GO" id="GO:0006355">
    <property type="term" value="P:regulation of DNA-templated transcription"/>
    <property type="evidence" value="ECO:0007669"/>
    <property type="project" value="InterPro"/>
</dbReference>
<dbReference type="Proteomes" id="UP000708298">
    <property type="component" value="Unassembled WGS sequence"/>
</dbReference>
<keyword evidence="2" id="KW-1185">Reference proteome</keyword>
<dbReference type="Gene3D" id="1.10.1220.10">
    <property type="entry name" value="Met repressor-like"/>
    <property type="match status" value="1"/>
</dbReference>
<reference evidence="1" key="1">
    <citation type="journal article" date="2021" name="Microorganisms">
        <title>Acidisoma silvae sp. nov. and Acidisomacellulosilytica sp. nov., Two Acidophilic Bacteria Isolated from Decaying Wood, Hydrolyzing Cellulose and Producing Poly-3-hydroxybutyrate.</title>
        <authorList>
            <person name="Mieszkin S."/>
            <person name="Pouder E."/>
            <person name="Uroz S."/>
            <person name="Simon-Colin C."/>
            <person name="Alain K."/>
        </authorList>
    </citation>
    <scope>NUCLEOTIDE SEQUENCE</scope>
    <source>
        <strain evidence="1">HW T2.11</strain>
    </source>
</reference>
<dbReference type="RefSeq" id="WP_227324122.1">
    <property type="nucleotide sequence ID" value="NZ_JAESVB010000039.1"/>
</dbReference>
<protein>
    <submittedName>
        <fullName evidence="1">Uncharacterized protein</fullName>
    </submittedName>
</protein>
<dbReference type="EMBL" id="JAESVB010000039">
    <property type="protein sequence ID" value="MCB8878477.1"/>
    <property type="molecule type" value="Genomic_DNA"/>
</dbReference>
<comment type="caution">
    <text evidence="1">The sequence shown here is derived from an EMBL/GenBank/DDBJ whole genome shotgun (WGS) entry which is preliminary data.</text>
</comment>
<gene>
    <name evidence="1" type="ORF">ASILVAE211_25095</name>
</gene>